<dbReference type="Proteomes" id="UP000253941">
    <property type="component" value="Unassembled WGS sequence"/>
</dbReference>
<dbReference type="RefSeq" id="WP_114581105.1">
    <property type="nucleotide sequence ID" value="NZ_QPMH01000003.1"/>
</dbReference>
<protein>
    <submittedName>
        <fullName evidence="1">DUF2336 domain-containing protein</fullName>
    </submittedName>
</protein>
<accession>A0A369TEZ8</accession>
<gene>
    <name evidence="1" type="ORF">DRB17_05160</name>
</gene>
<dbReference type="InterPro" id="IPR019285">
    <property type="entry name" value="DUF2336"/>
</dbReference>
<sequence>MVQNGDKRRMGDPEHLQELLELARDTSLDARMNLVDVIGDLFSERETVLSERERALMTEILEKLVRDFEMTVRVELSKRLAQEEKVPRALVKTLANDDIDVARPLLMQSTVLQDRELIEIVRNRTRQHQLAIALRRNVSEPVSDALVENGDDDVIRTLLENPSAYISEATMAYLVDQARHVDTFQEPLVNRTDLGPSLAKRMYWHVSAALRNKILESYDIAEDELDDALESIAGTMSERDATETAETSSTARTLARRIAAERQIDSTLIIKVLRRGEIPLFEALFGEMCGIEPPRLQHVIYETGGKGLAVVCRALQVDKANFAPIFLLSRKGRGGEQVVDPREVSVAMRFFDDIDPDAARKALKRWQREPGYLDAIEAIEEQRRGRTTRQACPHLE</sequence>
<proteinExistence type="predicted"/>
<dbReference type="Pfam" id="PF10098">
    <property type="entry name" value="DUF2336"/>
    <property type="match status" value="1"/>
</dbReference>
<name>A0A369TEZ8_9PROT</name>
<dbReference type="AlphaFoldDB" id="A0A369TEZ8"/>
<organism evidence="1 2">
    <name type="scientific">Ferruginivarius sediminum</name>
    <dbReference type="NCBI Taxonomy" id="2661937"/>
    <lineage>
        <taxon>Bacteria</taxon>
        <taxon>Pseudomonadati</taxon>
        <taxon>Pseudomonadota</taxon>
        <taxon>Alphaproteobacteria</taxon>
        <taxon>Rhodospirillales</taxon>
        <taxon>Rhodospirillaceae</taxon>
        <taxon>Ferruginivarius</taxon>
    </lineage>
</organism>
<reference evidence="1 2" key="1">
    <citation type="submission" date="2018-07" db="EMBL/GenBank/DDBJ databases">
        <title>Venubactetium sediminum gen. nov., sp. nov., isolated from a marine solar saltern.</title>
        <authorList>
            <person name="Wang S."/>
        </authorList>
    </citation>
    <scope>NUCLEOTIDE SEQUENCE [LARGE SCALE GENOMIC DNA]</scope>
    <source>
        <strain evidence="1 2">WD2A32</strain>
    </source>
</reference>
<evidence type="ECO:0000313" key="2">
    <source>
        <dbReference type="Proteomes" id="UP000253941"/>
    </source>
</evidence>
<comment type="caution">
    <text evidence="1">The sequence shown here is derived from an EMBL/GenBank/DDBJ whole genome shotgun (WGS) entry which is preliminary data.</text>
</comment>
<evidence type="ECO:0000313" key="1">
    <source>
        <dbReference type="EMBL" id="RDD63154.1"/>
    </source>
</evidence>
<dbReference type="EMBL" id="QPMH01000003">
    <property type="protein sequence ID" value="RDD63154.1"/>
    <property type="molecule type" value="Genomic_DNA"/>
</dbReference>
<keyword evidence="2" id="KW-1185">Reference proteome</keyword>